<evidence type="ECO:0000313" key="1">
    <source>
        <dbReference type="EMBL" id="GEQ15231.1"/>
    </source>
</evidence>
<organism evidence="1 2">
    <name type="scientific">Knoellia locipacati</name>
    <dbReference type="NCBI Taxonomy" id="882824"/>
    <lineage>
        <taxon>Bacteria</taxon>
        <taxon>Bacillati</taxon>
        <taxon>Actinomycetota</taxon>
        <taxon>Actinomycetes</taxon>
        <taxon>Micrococcales</taxon>
        <taxon>Intrasporangiaceae</taxon>
        <taxon>Knoellia</taxon>
    </lineage>
</organism>
<reference evidence="1 2" key="1">
    <citation type="submission" date="2019-07" db="EMBL/GenBank/DDBJ databases">
        <title>Whole genome shotgun sequence of Knoellia locipacati NBRC 109775.</title>
        <authorList>
            <person name="Hosoyama A."/>
            <person name="Uohara A."/>
            <person name="Ohji S."/>
            <person name="Ichikawa N."/>
        </authorList>
    </citation>
    <scope>NUCLEOTIDE SEQUENCE [LARGE SCALE GENOMIC DNA]</scope>
    <source>
        <strain evidence="1 2">NBRC 109775</strain>
    </source>
</reference>
<dbReference type="AlphaFoldDB" id="A0A512T574"/>
<dbReference type="Proteomes" id="UP000321793">
    <property type="component" value="Unassembled WGS sequence"/>
</dbReference>
<name>A0A512T574_9MICO</name>
<proteinExistence type="predicted"/>
<evidence type="ECO:0000313" key="2">
    <source>
        <dbReference type="Proteomes" id="UP000321793"/>
    </source>
</evidence>
<dbReference type="EMBL" id="BKBA01000014">
    <property type="protein sequence ID" value="GEQ15231.1"/>
    <property type="molecule type" value="Genomic_DNA"/>
</dbReference>
<protein>
    <submittedName>
        <fullName evidence="1">Uncharacterized protein</fullName>
    </submittedName>
</protein>
<sequence length="167" mass="18895">MPGVLFSEGADDFHADCLVPVTRNGGSWEASDYGAEFDNALRMNAATSDQYSRLIRYMKAWRRAHHASFKSVVLELVAAEFMRRKWDHTQSSHVWDDWLVRDFLAHMIANYYSTYALPGGKEIETGVGWVDAARRSHIDAKVACTFDDSGPSYVAYWRRVFGSAFGA</sequence>
<comment type="caution">
    <text evidence="1">The sequence shown here is derived from an EMBL/GenBank/DDBJ whole genome shotgun (WGS) entry which is preliminary data.</text>
</comment>
<keyword evidence="2" id="KW-1185">Reference proteome</keyword>
<gene>
    <name evidence="1" type="ORF">KLO01_32780</name>
</gene>
<accession>A0A512T574</accession>